<evidence type="ECO:0000256" key="2">
    <source>
        <dbReference type="ARBA" id="ARBA00022525"/>
    </source>
</evidence>
<dbReference type="GeneID" id="101858194"/>
<evidence type="ECO:0000256" key="3">
    <source>
        <dbReference type="ARBA" id="ARBA00022729"/>
    </source>
</evidence>
<reference evidence="5" key="1">
    <citation type="submission" date="2025-08" db="UniProtKB">
        <authorList>
            <consortium name="RefSeq"/>
        </authorList>
    </citation>
    <scope>IDENTIFICATION</scope>
</reference>
<keyword evidence="3" id="KW-0732">Signal</keyword>
<keyword evidence="4" id="KW-1185">Reference proteome</keyword>
<dbReference type="InterPro" id="IPR004153">
    <property type="entry name" value="CXCXC_repeat"/>
</dbReference>
<protein>
    <submittedName>
        <fullName evidence="5">Cysteine-rich venom protein Mr30</fullName>
    </submittedName>
</protein>
<dbReference type="Proteomes" id="UP000694888">
    <property type="component" value="Unplaced"/>
</dbReference>
<dbReference type="Pfam" id="PF03128">
    <property type="entry name" value="CXCXC"/>
    <property type="match status" value="1"/>
</dbReference>
<organism evidence="4 5">
    <name type="scientific">Aplysia californica</name>
    <name type="common">California sea hare</name>
    <dbReference type="NCBI Taxonomy" id="6500"/>
    <lineage>
        <taxon>Eukaryota</taxon>
        <taxon>Metazoa</taxon>
        <taxon>Spiralia</taxon>
        <taxon>Lophotrochozoa</taxon>
        <taxon>Mollusca</taxon>
        <taxon>Gastropoda</taxon>
        <taxon>Heterobranchia</taxon>
        <taxon>Euthyneura</taxon>
        <taxon>Tectipleura</taxon>
        <taxon>Aplysiida</taxon>
        <taxon>Aplysioidea</taxon>
        <taxon>Aplysiidae</taxon>
        <taxon>Aplysia</taxon>
    </lineage>
</organism>
<evidence type="ECO:0000313" key="5">
    <source>
        <dbReference type="RefSeq" id="XP_005102233.1"/>
    </source>
</evidence>
<keyword evidence="2" id="KW-0964">Secreted</keyword>
<dbReference type="RefSeq" id="XP_005102233.1">
    <property type="nucleotide sequence ID" value="XM_005102176.1"/>
</dbReference>
<gene>
    <name evidence="5" type="primary">LOC101858194</name>
</gene>
<evidence type="ECO:0000313" key="4">
    <source>
        <dbReference type="Proteomes" id="UP000694888"/>
    </source>
</evidence>
<evidence type="ECO:0000256" key="1">
    <source>
        <dbReference type="ARBA" id="ARBA00004613"/>
    </source>
</evidence>
<name>A0ABM0JV45_APLCA</name>
<accession>A0ABM0JV45</accession>
<sequence>MSSEHPVVPPAPVTTSRSPVFVSPYNCTYRGQRASPGECRTFGDRGMDRWLCASNGGRFKCRMCQSSGPDLCPVMCGLCDAPCKGKKCLNGELDPDTCKCACTKHYTGDTCDEMDCPDKDKWSCVYYKKVYCRIFPSIPVKCPYLCGICTKHKMSP</sequence>
<comment type="subcellular location">
    <subcellularLocation>
        <location evidence="1">Secreted</location>
    </subcellularLocation>
</comment>
<proteinExistence type="predicted"/>